<dbReference type="EMBL" id="JAUIRO010000005">
    <property type="protein sequence ID" value="KAK0714205.1"/>
    <property type="molecule type" value="Genomic_DNA"/>
</dbReference>
<evidence type="ECO:0000313" key="2">
    <source>
        <dbReference type="EMBL" id="KAK0714205.1"/>
    </source>
</evidence>
<dbReference type="GeneID" id="85319523"/>
<protein>
    <recommendedName>
        <fullName evidence="1">JmjC domain-containing protein</fullName>
    </recommendedName>
</protein>
<keyword evidence="3" id="KW-1185">Reference proteome</keyword>
<feature type="non-terminal residue" evidence="2">
    <location>
        <position position="252"/>
    </location>
</feature>
<comment type="caution">
    <text evidence="2">The sequence shown here is derived from an EMBL/GenBank/DDBJ whole genome shotgun (WGS) entry which is preliminary data.</text>
</comment>
<proteinExistence type="predicted"/>
<sequence length="252" mass="28867">VGIPIFTQSQQPFQWRGKDRPVSQFFNRMEDIGLNRTVSVQIPSHPLHKASCERKTLLDVRDRFLLQRLTNNPWNLLDLQSPIPSALPSFLEGENCQLLLRIRDAVLMGNSAERIAAPAQDWNTWRNVTDWALLSEGGHNTAPHMDSHGYSTWITVQEGRVGFGWMSRPRQQEEEAWMSDPHNFTGGDWRYFVLSPGHTVFFPSGTIHFVFRVQGEQTFALGGHILQWSGVGRWLEVVVTQMKTPEITNEDM</sequence>
<feature type="non-terminal residue" evidence="2">
    <location>
        <position position="1"/>
    </location>
</feature>
<dbReference type="PROSITE" id="PS51184">
    <property type="entry name" value="JMJC"/>
    <property type="match status" value="1"/>
</dbReference>
<dbReference type="AlphaFoldDB" id="A0AA40AE94"/>
<name>A0AA40AE94_9PEZI</name>
<dbReference type="RefSeq" id="XP_060295527.1">
    <property type="nucleotide sequence ID" value="XM_060436253.1"/>
</dbReference>
<reference evidence="2" key="1">
    <citation type="submission" date="2023-06" db="EMBL/GenBank/DDBJ databases">
        <title>Genome-scale phylogeny and comparative genomics of the fungal order Sordariales.</title>
        <authorList>
            <consortium name="Lawrence Berkeley National Laboratory"/>
            <person name="Hensen N."/>
            <person name="Bonometti L."/>
            <person name="Westerberg I."/>
            <person name="Brannstrom I.O."/>
            <person name="Guillou S."/>
            <person name="Cros-Aarteil S."/>
            <person name="Calhoun S."/>
            <person name="Haridas S."/>
            <person name="Kuo A."/>
            <person name="Mondo S."/>
            <person name="Pangilinan J."/>
            <person name="Riley R."/>
            <person name="LaButti K."/>
            <person name="Andreopoulos B."/>
            <person name="Lipzen A."/>
            <person name="Chen C."/>
            <person name="Yanf M."/>
            <person name="Daum C."/>
            <person name="Ng V."/>
            <person name="Clum A."/>
            <person name="Steindorff A."/>
            <person name="Ohm R."/>
            <person name="Martin F."/>
            <person name="Silar P."/>
            <person name="Natvig D."/>
            <person name="Lalanne C."/>
            <person name="Gautier V."/>
            <person name="Ament-velasquez S.L."/>
            <person name="Kruys A."/>
            <person name="Hutchinson M.I."/>
            <person name="Powell A.J."/>
            <person name="Barry K."/>
            <person name="Miller A.N."/>
            <person name="Grigoriev I.V."/>
            <person name="Debuchy R."/>
            <person name="Gladieux P."/>
            <person name="Thoren M.H."/>
            <person name="Johannesson H."/>
        </authorList>
    </citation>
    <scope>NUCLEOTIDE SEQUENCE</scope>
    <source>
        <strain evidence="2">SMH2392-1A</strain>
    </source>
</reference>
<gene>
    <name evidence="2" type="ORF">B0T26DRAFT_629402</name>
</gene>
<dbReference type="SUPFAM" id="SSF51197">
    <property type="entry name" value="Clavaminate synthase-like"/>
    <property type="match status" value="1"/>
</dbReference>
<dbReference type="Gene3D" id="2.60.120.650">
    <property type="entry name" value="Cupin"/>
    <property type="match status" value="1"/>
</dbReference>
<dbReference type="Proteomes" id="UP001172101">
    <property type="component" value="Unassembled WGS sequence"/>
</dbReference>
<evidence type="ECO:0000259" key="1">
    <source>
        <dbReference type="PROSITE" id="PS51184"/>
    </source>
</evidence>
<evidence type="ECO:0000313" key="3">
    <source>
        <dbReference type="Proteomes" id="UP001172101"/>
    </source>
</evidence>
<dbReference type="InterPro" id="IPR003347">
    <property type="entry name" value="JmjC_dom"/>
</dbReference>
<feature type="domain" description="JmjC" evidence="1">
    <location>
        <begin position="72"/>
        <end position="242"/>
    </location>
</feature>
<organism evidence="2 3">
    <name type="scientific">Lasiosphaeria miniovina</name>
    <dbReference type="NCBI Taxonomy" id="1954250"/>
    <lineage>
        <taxon>Eukaryota</taxon>
        <taxon>Fungi</taxon>
        <taxon>Dikarya</taxon>
        <taxon>Ascomycota</taxon>
        <taxon>Pezizomycotina</taxon>
        <taxon>Sordariomycetes</taxon>
        <taxon>Sordariomycetidae</taxon>
        <taxon>Sordariales</taxon>
        <taxon>Lasiosphaeriaceae</taxon>
        <taxon>Lasiosphaeria</taxon>
    </lineage>
</organism>
<accession>A0AA40AE94</accession>